<dbReference type="PROSITE" id="PS00012">
    <property type="entry name" value="PHOSPHOPANTETHEINE"/>
    <property type="match status" value="1"/>
</dbReference>
<dbReference type="InterPro" id="IPR006162">
    <property type="entry name" value="Ppantetheine_attach_site"/>
</dbReference>
<feature type="domain" description="Carrier" evidence="3">
    <location>
        <begin position="538"/>
        <end position="617"/>
    </location>
</feature>
<keyword evidence="2" id="KW-0597">Phosphoprotein</keyword>
<dbReference type="SUPFAM" id="SSF56801">
    <property type="entry name" value="Acetyl-CoA synthetase-like"/>
    <property type="match status" value="1"/>
</dbReference>
<dbReference type="Pfam" id="PF00501">
    <property type="entry name" value="AMP-binding"/>
    <property type="match status" value="1"/>
</dbReference>
<dbReference type="InterPro" id="IPR042099">
    <property type="entry name" value="ANL_N_sf"/>
</dbReference>
<dbReference type="InterPro" id="IPR013120">
    <property type="entry name" value="FAR_NAD-bd"/>
</dbReference>
<dbReference type="RefSeq" id="XP_018698889.1">
    <property type="nucleotide sequence ID" value="XM_018833010.1"/>
</dbReference>
<evidence type="ECO:0000259" key="3">
    <source>
        <dbReference type="PROSITE" id="PS50075"/>
    </source>
</evidence>
<dbReference type="SMART" id="SM00823">
    <property type="entry name" value="PKS_PP"/>
    <property type="match status" value="1"/>
</dbReference>
<keyword evidence="1" id="KW-0596">Phosphopantetheine</keyword>
<dbReference type="PROSITE" id="PS00455">
    <property type="entry name" value="AMP_BINDING"/>
    <property type="match status" value="1"/>
</dbReference>
<reference evidence="4 5" key="1">
    <citation type="submission" date="2016-04" db="EMBL/GenBank/DDBJ databases">
        <title>Draft genome of Fonsecaea erecta CBS 125763.</title>
        <authorList>
            <person name="Weiss V.A."/>
            <person name="Vicente V.A."/>
            <person name="Raittz R.T."/>
            <person name="Moreno L.F."/>
            <person name="De Souza E.M."/>
            <person name="Pedrosa F.O."/>
            <person name="Steffens M.B."/>
            <person name="Faoro H."/>
            <person name="Tadra-Sfeir M.Z."/>
            <person name="Najafzadeh M.J."/>
            <person name="Felipe M.S."/>
            <person name="Teixeira M."/>
            <person name="Sun J."/>
            <person name="Xi L."/>
            <person name="Gomes R."/>
            <person name="De Azevedo C.M."/>
            <person name="Salgado C.G."/>
            <person name="Da Silva M.B."/>
            <person name="Nascimento M.F."/>
            <person name="Queiroz-Telles F."/>
            <person name="Attili D.S."/>
            <person name="Gorbushina A."/>
        </authorList>
    </citation>
    <scope>NUCLEOTIDE SEQUENCE [LARGE SCALE GENOMIC DNA]</scope>
    <source>
        <strain evidence="4 5">CBS 125763</strain>
    </source>
</reference>
<name>A0A179A0K9_9EURO</name>
<dbReference type="InterPro" id="IPR020806">
    <property type="entry name" value="PKS_PP-bd"/>
</dbReference>
<dbReference type="PANTHER" id="PTHR43439:SF2">
    <property type="entry name" value="ENZYME, PUTATIVE (JCVI)-RELATED"/>
    <property type="match status" value="1"/>
</dbReference>
<dbReference type="GO" id="GO:0031177">
    <property type="term" value="F:phosphopantetheine binding"/>
    <property type="evidence" value="ECO:0007669"/>
    <property type="project" value="InterPro"/>
</dbReference>
<dbReference type="AlphaFoldDB" id="A0A179A0K9"/>
<sequence>MSTPVVDLDVFHCVDDLIIARANEDNNEPIIAYPKSDGTLTDFQCLTAKDIHQLTNVAVEKLLSQGLRRVDKDSDEAETIALLGLSDLDYMLTMFGLSRLGYTVFLLSPRLATEAYTSLLRETGCGTVCYDPKLEATVSKIRKVEGLRLLPILESGELDDAAKARPPTRRADGKPSAKHKVAFILHSSGSTGLPKPIYQTHRACLENYSRGHGLRGLLTVPLYHTHGHACLFRAIFKRATLYFMNARLPLTSTNLTAVLEAVRPAIMFTVPYALGLLAETDRGIRAMQACKIVSSAGSQVPDELGDLLVNCGVHLISHWGSTETGALMDSMRSRDDKDWSYMSVFPAAKPFVMMRPLGAQSYELVVLDGLKSKTATNSDDPPNSFHTRDTFAAHPTKPDRWKYTGRLDDRVTLTNGEKVLPSVMEGRLRQHPLIREAVVFGIGRALPGVLLFRSSPAAAMSDEEYVEHVWPFVDEANSKVESFACISREMILPIGAEVDYPQTDKGTIIRAQVYKAFERIIDDKYEALNLNAKGDLRLNHHDTERLILDSFKKEGSIELLSADTDFFSAGVDSLQATKMAASLRGKLYLPSAKALTPNTIFEHATAARLARYLVGLQDGREREDEDEVDVMERMIEKYSTLSTFVPVDRGQSSGHFVVLTGATGSLGSHILAVLLQRPEIKKVYCLVRSSADEEAKQRILSALTDRDLSLPKEHEQRVVGLHSDLGREDLGLEPRVLSELRNSVSLIIHNAWAVNFNLGLRSFEGQHIKGTQNLLNLALSVRAARPAGFALLSSVSVASATRQESPVAETLLEDLDSATMGYGRSKLVAEHMVHNAAAFGVEGRVIRVGQIVGDSQQGLWNDSESIPLIVRSALTLGCLPELQESCSWIPVDFVAKIIVELCSNETAPPGAGAGGGREVNPSATGACCRFYNVVNPTSFSWTDDLLPLLRRAGLSFESVSPQEWLAQLAASEQDPAVNPTVKLRSTYEGRYGTAERTADEGMRQHTNRQVVFSTDRAQRESETMRNLPDLLVGGYVEKFVARWVEKWQDQGVRGREGKFCL</sequence>
<keyword evidence="5" id="KW-1185">Reference proteome</keyword>
<dbReference type="InterPro" id="IPR009081">
    <property type="entry name" value="PP-bd_ACP"/>
</dbReference>
<evidence type="ECO:0000256" key="1">
    <source>
        <dbReference type="ARBA" id="ARBA00022450"/>
    </source>
</evidence>
<gene>
    <name evidence="4" type="ORF">AYL99_01494</name>
</gene>
<dbReference type="SUPFAM" id="SSF47336">
    <property type="entry name" value="ACP-like"/>
    <property type="match status" value="1"/>
</dbReference>
<dbReference type="InterPro" id="IPR036291">
    <property type="entry name" value="NAD(P)-bd_dom_sf"/>
</dbReference>
<comment type="caution">
    <text evidence="4">The sequence shown here is derived from an EMBL/GenBank/DDBJ whole genome shotgun (WGS) entry which is preliminary data.</text>
</comment>
<dbReference type="Gene3D" id="1.10.1200.10">
    <property type="entry name" value="ACP-like"/>
    <property type="match status" value="1"/>
</dbReference>
<dbReference type="STRING" id="1367422.A0A179A0K9"/>
<dbReference type="Pfam" id="PF00550">
    <property type="entry name" value="PP-binding"/>
    <property type="match status" value="1"/>
</dbReference>
<dbReference type="PROSITE" id="PS50075">
    <property type="entry name" value="CARRIER"/>
    <property type="match status" value="1"/>
</dbReference>
<dbReference type="Pfam" id="PF07993">
    <property type="entry name" value="NAD_binding_4"/>
    <property type="match status" value="1"/>
</dbReference>
<evidence type="ECO:0000256" key="2">
    <source>
        <dbReference type="ARBA" id="ARBA00022553"/>
    </source>
</evidence>
<dbReference type="Proteomes" id="UP000078343">
    <property type="component" value="Unassembled WGS sequence"/>
</dbReference>
<dbReference type="Pfam" id="PF23562">
    <property type="entry name" value="AMP-binding_C_3"/>
    <property type="match status" value="1"/>
</dbReference>
<evidence type="ECO:0000313" key="4">
    <source>
        <dbReference type="EMBL" id="OAP65522.1"/>
    </source>
</evidence>
<dbReference type="Gene3D" id="3.40.50.720">
    <property type="entry name" value="NAD(P)-binding Rossmann-like Domain"/>
    <property type="match status" value="1"/>
</dbReference>
<dbReference type="InterPro" id="IPR036736">
    <property type="entry name" value="ACP-like_sf"/>
</dbReference>
<dbReference type="SUPFAM" id="SSF51735">
    <property type="entry name" value="NAD(P)-binding Rossmann-fold domains"/>
    <property type="match status" value="1"/>
</dbReference>
<dbReference type="OrthoDB" id="429813at2759"/>
<accession>A0A179A0K9</accession>
<organism evidence="4 5">
    <name type="scientific">Fonsecaea erecta</name>
    <dbReference type="NCBI Taxonomy" id="1367422"/>
    <lineage>
        <taxon>Eukaryota</taxon>
        <taxon>Fungi</taxon>
        <taxon>Dikarya</taxon>
        <taxon>Ascomycota</taxon>
        <taxon>Pezizomycotina</taxon>
        <taxon>Eurotiomycetes</taxon>
        <taxon>Chaetothyriomycetidae</taxon>
        <taxon>Chaetothyriales</taxon>
        <taxon>Herpotrichiellaceae</taxon>
        <taxon>Fonsecaea</taxon>
    </lineage>
</organism>
<dbReference type="GeneID" id="30005664"/>
<dbReference type="InterPro" id="IPR020845">
    <property type="entry name" value="AMP-binding_CS"/>
</dbReference>
<dbReference type="EMBL" id="LVYI01000001">
    <property type="protein sequence ID" value="OAP65522.1"/>
    <property type="molecule type" value="Genomic_DNA"/>
</dbReference>
<evidence type="ECO:0000313" key="5">
    <source>
        <dbReference type="Proteomes" id="UP000078343"/>
    </source>
</evidence>
<dbReference type="InterPro" id="IPR000873">
    <property type="entry name" value="AMP-dep_synth/lig_dom"/>
</dbReference>
<dbReference type="Gene3D" id="3.40.50.12780">
    <property type="entry name" value="N-terminal domain of ligase-like"/>
    <property type="match status" value="1"/>
</dbReference>
<dbReference type="PANTHER" id="PTHR43439">
    <property type="entry name" value="PHENYLACETATE-COENZYME A LIGASE"/>
    <property type="match status" value="1"/>
</dbReference>
<protein>
    <recommendedName>
        <fullName evidence="3">Carrier domain-containing protein</fullName>
    </recommendedName>
</protein>
<dbReference type="InterPro" id="IPR051414">
    <property type="entry name" value="Adenylate-forming_Reductase"/>
</dbReference>
<proteinExistence type="predicted"/>